<reference evidence="1" key="1">
    <citation type="submission" date="2015-11" db="EMBL/GenBank/DDBJ databases">
        <title>De novo transcriptome assembly of four potential Pierce s Disease insect vectors from Arizona vineyards.</title>
        <authorList>
            <person name="Tassone E.E."/>
        </authorList>
    </citation>
    <scope>NUCLEOTIDE SEQUENCE</scope>
</reference>
<feature type="non-terminal residue" evidence="1">
    <location>
        <position position="119"/>
    </location>
</feature>
<proteinExistence type="predicted"/>
<name>A0A1B6L2C6_9HEMI</name>
<accession>A0A1B6L2C6</accession>
<sequence length="119" mass="13252">MQSRKVLNINDFGTNDIEGIKESRMGMGPSLKATLSHHQIYGVGGIVLYQVGNGTPVNVGISWNPSQRWNLMEPPQHWNLMEPTSTIESHGTPVNVGISWKPSQRWNLMETQSTLESHG</sequence>
<protein>
    <submittedName>
        <fullName evidence="1">Uncharacterized protein</fullName>
    </submittedName>
</protein>
<dbReference type="EMBL" id="GEBQ01022171">
    <property type="protein sequence ID" value="JAT17806.1"/>
    <property type="molecule type" value="Transcribed_RNA"/>
</dbReference>
<evidence type="ECO:0000313" key="1">
    <source>
        <dbReference type="EMBL" id="JAT17806.1"/>
    </source>
</evidence>
<dbReference type="AlphaFoldDB" id="A0A1B6L2C6"/>
<gene>
    <name evidence="1" type="ORF">g.6547</name>
</gene>
<organism evidence="1">
    <name type="scientific">Graphocephala atropunctata</name>
    <dbReference type="NCBI Taxonomy" id="36148"/>
    <lineage>
        <taxon>Eukaryota</taxon>
        <taxon>Metazoa</taxon>
        <taxon>Ecdysozoa</taxon>
        <taxon>Arthropoda</taxon>
        <taxon>Hexapoda</taxon>
        <taxon>Insecta</taxon>
        <taxon>Pterygota</taxon>
        <taxon>Neoptera</taxon>
        <taxon>Paraneoptera</taxon>
        <taxon>Hemiptera</taxon>
        <taxon>Auchenorrhyncha</taxon>
        <taxon>Membracoidea</taxon>
        <taxon>Cicadellidae</taxon>
        <taxon>Cicadellinae</taxon>
        <taxon>Cicadellini</taxon>
        <taxon>Graphocephala</taxon>
    </lineage>
</organism>